<organism evidence="7">
    <name type="scientific">marine sediment metagenome</name>
    <dbReference type="NCBI Taxonomy" id="412755"/>
    <lineage>
        <taxon>unclassified sequences</taxon>
        <taxon>metagenomes</taxon>
        <taxon>ecological metagenomes</taxon>
    </lineage>
</organism>
<name>A0A0F8WWM6_9ZZZZ</name>
<feature type="transmembrane region" description="Helical" evidence="5">
    <location>
        <begin position="84"/>
        <end position="101"/>
    </location>
</feature>
<evidence type="ECO:0000259" key="6">
    <source>
        <dbReference type="Pfam" id="PF07291"/>
    </source>
</evidence>
<evidence type="ECO:0000256" key="1">
    <source>
        <dbReference type="ARBA" id="ARBA00004141"/>
    </source>
</evidence>
<feature type="non-terminal residue" evidence="7">
    <location>
        <position position="114"/>
    </location>
</feature>
<evidence type="ECO:0000313" key="7">
    <source>
        <dbReference type="EMBL" id="KKK52835.1"/>
    </source>
</evidence>
<feature type="transmembrane region" description="Helical" evidence="5">
    <location>
        <begin position="20"/>
        <end position="39"/>
    </location>
</feature>
<dbReference type="InterPro" id="IPR009908">
    <property type="entry name" value="Methylamine_util_MauE"/>
</dbReference>
<accession>A0A0F8WWM6</accession>
<dbReference type="GO" id="GO:0030416">
    <property type="term" value="P:methylamine metabolic process"/>
    <property type="evidence" value="ECO:0007669"/>
    <property type="project" value="InterPro"/>
</dbReference>
<comment type="subcellular location">
    <subcellularLocation>
        <location evidence="1">Membrane</location>
        <topology evidence="1">Multi-pass membrane protein</topology>
    </subcellularLocation>
</comment>
<protein>
    <recommendedName>
        <fullName evidence="6">Methylamine utilisation protein MauE domain-containing protein</fullName>
    </recommendedName>
</protein>
<keyword evidence="4 5" id="KW-0472">Membrane</keyword>
<dbReference type="EMBL" id="LAZR01066813">
    <property type="protein sequence ID" value="KKK52835.1"/>
    <property type="molecule type" value="Genomic_DNA"/>
</dbReference>
<comment type="caution">
    <text evidence="7">The sequence shown here is derived from an EMBL/GenBank/DDBJ whole genome shotgun (WGS) entry which is preliminary data.</text>
</comment>
<dbReference type="AlphaFoldDB" id="A0A0F8WWM6"/>
<evidence type="ECO:0000256" key="4">
    <source>
        <dbReference type="ARBA" id="ARBA00023136"/>
    </source>
</evidence>
<evidence type="ECO:0000256" key="5">
    <source>
        <dbReference type="SAM" id="Phobius"/>
    </source>
</evidence>
<keyword evidence="3 5" id="KW-1133">Transmembrane helix</keyword>
<dbReference type="GO" id="GO:0016020">
    <property type="term" value="C:membrane"/>
    <property type="evidence" value="ECO:0007669"/>
    <property type="project" value="UniProtKB-SubCell"/>
</dbReference>
<evidence type="ECO:0000256" key="3">
    <source>
        <dbReference type="ARBA" id="ARBA00022989"/>
    </source>
</evidence>
<reference evidence="7" key="1">
    <citation type="journal article" date="2015" name="Nature">
        <title>Complex archaea that bridge the gap between prokaryotes and eukaryotes.</title>
        <authorList>
            <person name="Spang A."/>
            <person name="Saw J.H."/>
            <person name="Jorgensen S.L."/>
            <person name="Zaremba-Niedzwiedzka K."/>
            <person name="Martijn J."/>
            <person name="Lind A.E."/>
            <person name="van Eijk R."/>
            <person name="Schleper C."/>
            <person name="Guy L."/>
            <person name="Ettema T.J."/>
        </authorList>
    </citation>
    <scope>NUCLEOTIDE SEQUENCE</scope>
</reference>
<keyword evidence="2 5" id="KW-0812">Transmembrane</keyword>
<proteinExistence type="predicted"/>
<feature type="transmembrane region" description="Helical" evidence="5">
    <location>
        <begin position="59"/>
        <end position="77"/>
    </location>
</feature>
<dbReference type="Pfam" id="PF07291">
    <property type="entry name" value="MauE"/>
    <property type="match status" value="1"/>
</dbReference>
<gene>
    <name evidence="7" type="ORF">LCGC14_3100920</name>
</gene>
<evidence type="ECO:0000256" key="2">
    <source>
        <dbReference type="ARBA" id="ARBA00022692"/>
    </source>
</evidence>
<feature type="domain" description="Methylamine utilisation protein MauE" evidence="6">
    <location>
        <begin position="21"/>
        <end position="114"/>
    </location>
</feature>
<sequence length="114" mass="12473">MTTRGPSTAALPETISRRFVAYDVVRLVLALILLAAAGLKAHQLATRPVSEVDVFSYRWSLIFQVQVELVLGLWLLSGLYRRRAWTVAIVCFAAFACIAFYKGVSGQASCGCFG</sequence>